<keyword evidence="1" id="KW-0336">GPI-anchor</keyword>
<proteinExistence type="inferred from homology"/>
<evidence type="ECO:0000313" key="3">
    <source>
        <dbReference type="Proteomes" id="UP001497623"/>
    </source>
</evidence>
<comment type="similarity">
    <text evidence="1">Belongs to the metallo-dependent hydrolases superfamily. Peptidase M19 family.</text>
</comment>
<evidence type="ECO:0000256" key="1">
    <source>
        <dbReference type="RuleBase" id="RU341113"/>
    </source>
</evidence>
<dbReference type="InterPro" id="IPR032466">
    <property type="entry name" value="Metal_Hydrolase"/>
</dbReference>
<keyword evidence="1" id="KW-0224">Dipeptidase</keyword>
<keyword evidence="1" id="KW-0449">Lipoprotein</keyword>
<keyword evidence="1" id="KW-0482">Metalloprotease</keyword>
<dbReference type="PANTHER" id="PTHR10443">
    <property type="entry name" value="MICROSOMAL DIPEPTIDASE"/>
    <property type="match status" value="1"/>
</dbReference>
<dbReference type="GO" id="GO:0070573">
    <property type="term" value="F:metallodipeptidase activity"/>
    <property type="evidence" value="ECO:0007669"/>
    <property type="project" value="InterPro"/>
</dbReference>
<comment type="subunit">
    <text evidence="1">Homodimer; disulfide-linked.</text>
</comment>
<accession>A0AAV2PYY2</accession>
<keyword evidence="1" id="KW-0325">Glycoprotein</keyword>
<protein>
    <recommendedName>
        <fullName evidence="1">Dipeptidase</fullName>
        <ecNumber evidence="1">3.4.13.19</ecNumber>
    </recommendedName>
</protein>
<dbReference type="GO" id="GO:0098552">
    <property type="term" value="C:side of membrane"/>
    <property type="evidence" value="ECO:0007669"/>
    <property type="project" value="UniProtKB-KW"/>
</dbReference>
<keyword evidence="1" id="KW-0645">Protease</keyword>
<keyword evidence="1" id="KW-0479">Metal-binding</keyword>
<organism evidence="2 3">
    <name type="scientific">Meganyctiphanes norvegica</name>
    <name type="common">Northern krill</name>
    <name type="synonym">Thysanopoda norvegica</name>
    <dbReference type="NCBI Taxonomy" id="48144"/>
    <lineage>
        <taxon>Eukaryota</taxon>
        <taxon>Metazoa</taxon>
        <taxon>Ecdysozoa</taxon>
        <taxon>Arthropoda</taxon>
        <taxon>Crustacea</taxon>
        <taxon>Multicrustacea</taxon>
        <taxon>Malacostraca</taxon>
        <taxon>Eumalacostraca</taxon>
        <taxon>Eucarida</taxon>
        <taxon>Euphausiacea</taxon>
        <taxon>Euphausiidae</taxon>
        <taxon>Meganyctiphanes</taxon>
    </lineage>
</organism>
<dbReference type="CDD" id="cd01301">
    <property type="entry name" value="rDP_like"/>
    <property type="match status" value="1"/>
</dbReference>
<comment type="caution">
    <text evidence="2">The sequence shown here is derived from an EMBL/GenBank/DDBJ whole genome shotgun (WGS) entry which is preliminary data.</text>
</comment>
<keyword evidence="3" id="KW-1185">Reference proteome</keyword>
<dbReference type="PROSITE" id="PS51365">
    <property type="entry name" value="RENAL_DIPEPTIDASE_2"/>
    <property type="match status" value="1"/>
</dbReference>
<dbReference type="Pfam" id="PF01244">
    <property type="entry name" value="Peptidase_M19"/>
    <property type="match status" value="1"/>
</dbReference>
<dbReference type="InterPro" id="IPR008257">
    <property type="entry name" value="Pept_M19"/>
</dbReference>
<reference evidence="2 3" key="1">
    <citation type="submission" date="2024-05" db="EMBL/GenBank/DDBJ databases">
        <authorList>
            <person name="Wallberg A."/>
        </authorList>
    </citation>
    <scope>NUCLEOTIDE SEQUENCE [LARGE SCALE GENOMIC DNA]</scope>
</reference>
<evidence type="ECO:0000313" key="2">
    <source>
        <dbReference type="EMBL" id="CAL4067401.1"/>
    </source>
</evidence>
<dbReference type="GO" id="GO:0006508">
    <property type="term" value="P:proteolysis"/>
    <property type="evidence" value="ECO:0007669"/>
    <property type="project" value="UniProtKB-KW"/>
</dbReference>
<feature type="non-terminal residue" evidence="2">
    <location>
        <position position="268"/>
    </location>
</feature>
<dbReference type="GO" id="GO:0046872">
    <property type="term" value="F:metal ion binding"/>
    <property type="evidence" value="ECO:0007669"/>
    <property type="project" value="UniProtKB-UniRule"/>
</dbReference>
<dbReference type="Proteomes" id="UP001497623">
    <property type="component" value="Unassembled WGS sequence"/>
</dbReference>
<dbReference type="SUPFAM" id="SSF51556">
    <property type="entry name" value="Metallo-dependent hydrolases"/>
    <property type="match status" value="1"/>
</dbReference>
<dbReference type="PANTHER" id="PTHR10443:SF12">
    <property type="entry name" value="DIPEPTIDASE"/>
    <property type="match status" value="1"/>
</dbReference>
<keyword evidence="1" id="KW-0472">Membrane</keyword>
<comment type="catalytic activity">
    <reaction evidence="1">
        <text>an L-aminoacyl-L-amino acid + H2O = 2 an L-alpha-amino acid</text>
        <dbReference type="Rhea" id="RHEA:48940"/>
        <dbReference type="ChEBI" id="CHEBI:15377"/>
        <dbReference type="ChEBI" id="CHEBI:59869"/>
        <dbReference type="ChEBI" id="CHEBI:77460"/>
        <dbReference type="EC" id="3.4.13.19"/>
    </reaction>
</comment>
<keyword evidence="1" id="KW-0862">Zinc</keyword>
<keyword evidence="1" id="KW-0378">Hydrolase</keyword>
<comment type="subcellular location">
    <subcellularLocation>
        <location evidence="1">Membrane</location>
        <topology evidence="1">Lipid-anchor</topology>
        <topology evidence="1">GPI-anchor</topology>
    </subcellularLocation>
</comment>
<comment type="cofactor">
    <cofactor evidence="1">
        <name>Zn(2+)</name>
        <dbReference type="ChEBI" id="CHEBI:29105"/>
    </cofactor>
</comment>
<dbReference type="AlphaFoldDB" id="A0AAV2PYY2"/>
<keyword evidence="1" id="KW-1015">Disulfide bond</keyword>
<name>A0AAV2PYY2_MEGNR</name>
<dbReference type="Gene3D" id="3.20.20.140">
    <property type="entry name" value="Metal-dependent hydrolases"/>
    <property type="match status" value="1"/>
</dbReference>
<dbReference type="EC" id="3.4.13.19" evidence="1"/>
<sequence length="268" mass="29913">MNAAHVILEQIDVIKRFISKYPQYLGYAHSHESLLEVYKSGRTASLLGVERGHMMGASLSVLRMYYDIDIRYLTLKHTCNTPWADSSLADAPGRQPENFGLNDFGAKVVLEMNRLGMLVDLAHVSQQTMRDALAVSRAPVIFSHSSAYALCRHSRNVPDDILKQVVLNGGIVMVSFYNYFLTCNETATLHDGVRHINHIRDVAGLDHVGLGADYDGINKVPVGLEDVGRYPELLAEVLKDPRWSDEDLAKLAGKNFLRVFKEAEEVAD</sequence>
<dbReference type="EMBL" id="CAXKWB010002664">
    <property type="protein sequence ID" value="CAL4067401.1"/>
    <property type="molecule type" value="Genomic_DNA"/>
</dbReference>
<gene>
    <name evidence="2" type="ORF">MNOR_LOCUS6455</name>
</gene>